<feature type="domain" description="Multidrug resistance protein MdtA-like beta-barrel" evidence="6">
    <location>
        <begin position="214"/>
        <end position="304"/>
    </location>
</feature>
<dbReference type="Gene3D" id="1.10.287.470">
    <property type="entry name" value="Helix hairpin bin"/>
    <property type="match status" value="1"/>
</dbReference>
<feature type="domain" description="Multidrug resistance protein MdtA-like barrel-sandwich hybrid" evidence="5">
    <location>
        <begin position="67"/>
        <end position="210"/>
    </location>
</feature>
<reference evidence="8 9" key="1">
    <citation type="submission" date="2016-10" db="EMBL/GenBank/DDBJ databases">
        <authorList>
            <person name="de Groot N.N."/>
        </authorList>
    </citation>
    <scope>NUCLEOTIDE SEQUENCE [LARGE SCALE GENOMIC DNA]</scope>
    <source>
        <strain evidence="8 9">DSM 26656</strain>
    </source>
</reference>
<comment type="similarity">
    <text evidence="2">Belongs to the membrane fusion protein (MFP) (TC 8.A.1) family.</text>
</comment>
<evidence type="ECO:0000259" key="5">
    <source>
        <dbReference type="Pfam" id="PF25917"/>
    </source>
</evidence>
<dbReference type="Gene3D" id="2.40.420.20">
    <property type="match status" value="1"/>
</dbReference>
<dbReference type="InterPro" id="IPR058625">
    <property type="entry name" value="MdtA-like_BSH"/>
</dbReference>
<dbReference type="InterPro" id="IPR006143">
    <property type="entry name" value="RND_pump_MFP"/>
</dbReference>
<evidence type="ECO:0000259" key="4">
    <source>
        <dbReference type="Pfam" id="PF25876"/>
    </source>
</evidence>
<sequence>MTFSLSATGRALALGLLVLVGACTEDKKAASNAPKAPPPATEVGIVVARPETLPVTNNLPGRIAATRIAEVRPRVSGIVVERVFQQGSIVKEGDVLYRIDPAPFRVRVESAAATLKRAQATHLQARQQSDRIVELRERNVASVQQQESATAALAQADADVAVAQAGLTSAQLDLQYSEVKAPISGRIGRALITEGALVGNNAADNLATIQQLDPVYADFTQSAGDLLALRRALKLGALTGSDPGAANVRLLFDDGSEYKHPGRLLFSEATVDATTGQVTLRGEFPNSDGDLLPGMYVRVVIEQGMQSNAIAVPQQAIQRDGSGQAQLYIVKPDGTLELRPVKAGRTVDHRVVIDDGLKADEHVMVEGFQKIRPGARFTGKPWRQDPASTGASAPAATTGKQG</sequence>
<dbReference type="Gene3D" id="2.40.30.170">
    <property type="match status" value="1"/>
</dbReference>
<organism evidence="8 9">
    <name type="scientific">Bosea lathyri</name>
    <dbReference type="NCBI Taxonomy" id="1036778"/>
    <lineage>
        <taxon>Bacteria</taxon>
        <taxon>Pseudomonadati</taxon>
        <taxon>Pseudomonadota</taxon>
        <taxon>Alphaproteobacteria</taxon>
        <taxon>Hyphomicrobiales</taxon>
        <taxon>Boseaceae</taxon>
        <taxon>Bosea</taxon>
    </lineage>
</organism>
<evidence type="ECO:0000256" key="2">
    <source>
        <dbReference type="ARBA" id="ARBA00009477"/>
    </source>
</evidence>
<dbReference type="GO" id="GO:0005886">
    <property type="term" value="C:plasma membrane"/>
    <property type="evidence" value="ECO:0007669"/>
    <property type="project" value="TreeGrafter"/>
</dbReference>
<dbReference type="AlphaFoldDB" id="A0A1H6CYN4"/>
<dbReference type="GO" id="GO:0022857">
    <property type="term" value="F:transmembrane transporter activity"/>
    <property type="evidence" value="ECO:0007669"/>
    <property type="project" value="InterPro"/>
</dbReference>
<feature type="domain" description="Multidrug resistance protein MdtA-like C-terminal permuted SH3" evidence="7">
    <location>
        <begin position="308"/>
        <end position="370"/>
    </location>
</feature>
<dbReference type="Proteomes" id="UP000236743">
    <property type="component" value="Unassembled WGS sequence"/>
</dbReference>
<feature type="region of interest" description="Disordered" evidence="3">
    <location>
        <begin position="375"/>
        <end position="402"/>
    </location>
</feature>
<evidence type="ECO:0000313" key="9">
    <source>
        <dbReference type="Proteomes" id="UP000236743"/>
    </source>
</evidence>
<name>A0A1H6CYN4_9HYPH</name>
<dbReference type="PANTHER" id="PTHR30158">
    <property type="entry name" value="ACRA/E-RELATED COMPONENT OF DRUG EFFLUX TRANSPORTER"/>
    <property type="match status" value="1"/>
</dbReference>
<dbReference type="SUPFAM" id="SSF111369">
    <property type="entry name" value="HlyD-like secretion proteins"/>
    <property type="match status" value="1"/>
</dbReference>
<dbReference type="OrthoDB" id="9816569at2"/>
<dbReference type="Pfam" id="PF25917">
    <property type="entry name" value="BSH_RND"/>
    <property type="match status" value="1"/>
</dbReference>
<dbReference type="InterPro" id="IPR058627">
    <property type="entry name" value="MdtA-like_C"/>
</dbReference>
<protein>
    <submittedName>
        <fullName evidence="8">Membrane fusion protein, multidrug efflux system</fullName>
    </submittedName>
</protein>
<gene>
    <name evidence="8" type="ORF">SAMN04488115_113107</name>
</gene>
<dbReference type="Pfam" id="PF25876">
    <property type="entry name" value="HH_MFP_RND"/>
    <property type="match status" value="1"/>
</dbReference>
<accession>A0A1H6CYN4</accession>
<dbReference type="GO" id="GO:0046677">
    <property type="term" value="P:response to antibiotic"/>
    <property type="evidence" value="ECO:0007669"/>
    <property type="project" value="TreeGrafter"/>
</dbReference>
<dbReference type="RefSeq" id="WP_103875186.1">
    <property type="nucleotide sequence ID" value="NZ_FNUY01000013.1"/>
</dbReference>
<keyword evidence="9" id="KW-1185">Reference proteome</keyword>
<dbReference type="InterPro" id="IPR058624">
    <property type="entry name" value="MdtA-like_HH"/>
</dbReference>
<dbReference type="Pfam" id="PF25967">
    <property type="entry name" value="RND-MFP_C"/>
    <property type="match status" value="1"/>
</dbReference>
<dbReference type="NCBIfam" id="TIGR01730">
    <property type="entry name" value="RND_mfp"/>
    <property type="match status" value="1"/>
</dbReference>
<dbReference type="EMBL" id="FNUY01000013">
    <property type="protein sequence ID" value="SEG78162.1"/>
    <property type="molecule type" value="Genomic_DNA"/>
</dbReference>
<proteinExistence type="inferred from homology"/>
<dbReference type="GO" id="GO:0030313">
    <property type="term" value="C:cell envelope"/>
    <property type="evidence" value="ECO:0007669"/>
    <property type="project" value="UniProtKB-SubCell"/>
</dbReference>
<evidence type="ECO:0000256" key="3">
    <source>
        <dbReference type="SAM" id="MobiDB-lite"/>
    </source>
</evidence>
<evidence type="ECO:0000256" key="1">
    <source>
        <dbReference type="ARBA" id="ARBA00004196"/>
    </source>
</evidence>
<dbReference type="FunFam" id="2.40.420.20:FF:000001">
    <property type="entry name" value="Efflux RND transporter periplasmic adaptor subunit"/>
    <property type="match status" value="1"/>
</dbReference>
<evidence type="ECO:0000259" key="6">
    <source>
        <dbReference type="Pfam" id="PF25944"/>
    </source>
</evidence>
<feature type="compositionally biased region" description="Low complexity" evidence="3">
    <location>
        <begin position="386"/>
        <end position="402"/>
    </location>
</feature>
<dbReference type="PANTHER" id="PTHR30158:SF3">
    <property type="entry name" value="MULTIDRUG EFFLUX PUMP SUBUNIT ACRA-RELATED"/>
    <property type="match status" value="1"/>
</dbReference>
<dbReference type="Pfam" id="PF25944">
    <property type="entry name" value="Beta-barrel_RND"/>
    <property type="match status" value="1"/>
</dbReference>
<comment type="subcellular location">
    <subcellularLocation>
        <location evidence="1">Cell envelope</location>
    </subcellularLocation>
</comment>
<evidence type="ECO:0000313" key="8">
    <source>
        <dbReference type="EMBL" id="SEG78162.1"/>
    </source>
</evidence>
<feature type="domain" description="Multidrug resistance protein MdtA-like alpha-helical hairpin" evidence="4">
    <location>
        <begin position="109"/>
        <end position="177"/>
    </location>
</feature>
<evidence type="ECO:0000259" key="7">
    <source>
        <dbReference type="Pfam" id="PF25967"/>
    </source>
</evidence>
<dbReference type="InterPro" id="IPR058626">
    <property type="entry name" value="MdtA-like_b-barrel"/>
</dbReference>
<dbReference type="Gene3D" id="2.40.50.100">
    <property type="match status" value="1"/>
</dbReference>